<reference evidence="1 2" key="1">
    <citation type="submission" date="2020-08" db="EMBL/GenBank/DDBJ databases">
        <title>Genomic Encyclopedia of Type Strains, Phase III (KMG-III): the genomes of soil and plant-associated and newly described type strains.</title>
        <authorList>
            <person name="Whitman W."/>
        </authorList>
    </citation>
    <scope>NUCLEOTIDE SEQUENCE [LARGE SCALE GENOMIC DNA]</scope>
    <source>
        <strain evidence="1 2">CECT 8577</strain>
    </source>
</reference>
<dbReference type="RefSeq" id="WP_183654900.1">
    <property type="nucleotide sequence ID" value="NZ_JACHWU010000003.1"/>
</dbReference>
<protein>
    <submittedName>
        <fullName evidence="1">Uncharacterized protein</fullName>
    </submittedName>
</protein>
<gene>
    <name evidence="1" type="ORF">FHS23_002939</name>
</gene>
<dbReference type="EMBL" id="JACHWU010000003">
    <property type="protein sequence ID" value="MBB3051910.1"/>
    <property type="molecule type" value="Genomic_DNA"/>
</dbReference>
<accession>A0A839S4G9</accession>
<dbReference type="AlphaFoldDB" id="A0A839S4G9"/>
<organism evidence="1 2">
    <name type="scientific">Prauserella isguenensis</name>
    <dbReference type="NCBI Taxonomy" id="1470180"/>
    <lineage>
        <taxon>Bacteria</taxon>
        <taxon>Bacillati</taxon>
        <taxon>Actinomycetota</taxon>
        <taxon>Actinomycetes</taxon>
        <taxon>Pseudonocardiales</taxon>
        <taxon>Pseudonocardiaceae</taxon>
        <taxon>Prauserella</taxon>
    </lineage>
</organism>
<sequence>MTESNPAATFPLTFSLPDEFREIDLHSDPATRADALYVRMKQYAPGLPTGRQLHLIAAQEALVERMVAEGVLYAAALITRSAGDPLMLSTAQFTVTVRDAPIRQRDPLPQLLSAIDKRPNTEARYVDLEVGRCIAVIEEATFRLGLDLMGAPNPNDHRVRQLQVIYPMVDRGQVAMFGLSTESIDDWDDYVNMMAEICKTIRASESGESGKISAVLG</sequence>
<keyword evidence="2" id="KW-1185">Reference proteome</keyword>
<evidence type="ECO:0000313" key="1">
    <source>
        <dbReference type="EMBL" id="MBB3051910.1"/>
    </source>
</evidence>
<comment type="caution">
    <text evidence="1">The sequence shown here is derived from an EMBL/GenBank/DDBJ whole genome shotgun (WGS) entry which is preliminary data.</text>
</comment>
<dbReference type="Proteomes" id="UP000550714">
    <property type="component" value="Unassembled WGS sequence"/>
</dbReference>
<proteinExistence type="predicted"/>
<evidence type="ECO:0000313" key="2">
    <source>
        <dbReference type="Proteomes" id="UP000550714"/>
    </source>
</evidence>
<name>A0A839S4G9_9PSEU</name>